<dbReference type="EMBL" id="FOXQ01000001">
    <property type="protein sequence ID" value="SFP71553.1"/>
    <property type="molecule type" value="Genomic_DNA"/>
</dbReference>
<feature type="chain" id="PRO_5011601629" description="Outer membrane protein beta-barrel domain-containing protein" evidence="1">
    <location>
        <begin position="28"/>
        <end position="153"/>
    </location>
</feature>
<gene>
    <name evidence="2" type="ORF">SAMN05444277_101825</name>
</gene>
<dbReference type="STRING" id="1465490.SAMN05444277_101825"/>
<accession>A0A1I5SLF0</accession>
<evidence type="ECO:0000313" key="2">
    <source>
        <dbReference type="EMBL" id="SFP71553.1"/>
    </source>
</evidence>
<sequence>MISRCLYMAMRAAVCTCICLLSYKSSAQFYIQMRGGLQANPKRVLIAPAVSYSIYGFSLTPELVIFPSNDAPVHFGSRISYTFRFLEVGYGRYYETYSTDKYDSYKNGWVNMAFVAGHWKSFFAEYGYSKSSIFSIGIRERLGRPGPGKNKYY</sequence>
<keyword evidence="1" id="KW-0732">Signal</keyword>
<protein>
    <recommendedName>
        <fullName evidence="4">Outer membrane protein beta-barrel domain-containing protein</fullName>
    </recommendedName>
</protein>
<proteinExistence type="predicted"/>
<organism evidence="2 3">
    <name type="scientific">Parafilimonas terrae</name>
    <dbReference type="NCBI Taxonomy" id="1465490"/>
    <lineage>
        <taxon>Bacteria</taxon>
        <taxon>Pseudomonadati</taxon>
        <taxon>Bacteroidota</taxon>
        <taxon>Chitinophagia</taxon>
        <taxon>Chitinophagales</taxon>
        <taxon>Chitinophagaceae</taxon>
        <taxon>Parafilimonas</taxon>
    </lineage>
</organism>
<feature type="signal peptide" evidence="1">
    <location>
        <begin position="1"/>
        <end position="27"/>
    </location>
</feature>
<keyword evidence="3" id="KW-1185">Reference proteome</keyword>
<dbReference type="AlphaFoldDB" id="A0A1I5SLF0"/>
<evidence type="ECO:0000313" key="3">
    <source>
        <dbReference type="Proteomes" id="UP000199031"/>
    </source>
</evidence>
<reference evidence="2 3" key="1">
    <citation type="submission" date="2016-10" db="EMBL/GenBank/DDBJ databases">
        <authorList>
            <person name="de Groot N.N."/>
        </authorList>
    </citation>
    <scope>NUCLEOTIDE SEQUENCE [LARGE SCALE GENOMIC DNA]</scope>
    <source>
        <strain evidence="2 3">DSM 28286</strain>
    </source>
</reference>
<name>A0A1I5SLF0_9BACT</name>
<evidence type="ECO:0000256" key="1">
    <source>
        <dbReference type="SAM" id="SignalP"/>
    </source>
</evidence>
<dbReference type="Proteomes" id="UP000199031">
    <property type="component" value="Unassembled WGS sequence"/>
</dbReference>
<evidence type="ECO:0008006" key="4">
    <source>
        <dbReference type="Google" id="ProtNLM"/>
    </source>
</evidence>
<dbReference type="RefSeq" id="WP_143075745.1">
    <property type="nucleotide sequence ID" value="NZ_FOXQ01000001.1"/>
</dbReference>